<comment type="similarity">
    <text evidence="2">Belongs to the nitroreductase family.</text>
</comment>
<keyword evidence="4" id="KW-0288">FMN</keyword>
<evidence type="ECO:0000313" key="10">
    <source>
        <dbReference type="Proteomes" id="UP000316968"/>
    </source>
</evidence>
<organism evidence="9 10">
    <name type="scientific">Saccharibacillus brassicae</name>
    <dbReference type="NCBI Taxonomy" id="2583377"/>
    <lineage>
        <taxon>Bacteria</taxon>
        <taxon>Bacillati</taxon>
        <taxon>Bacillota</taxon>
        <taxon>Bacilli</taxon>
        <taxon>Bacillales</taxon>
        <taxon>Paenibacillaceae</taxon>
        <taxon>Saccharibacillus</taxon>
    </lineage>
</organism>
<dbReference type="EMBL" id="CP041217">
    <property type="protein sequence ID" value="QDH21049.1"/>
    <property type="molecule type" value="Genomic_DNA"/>
</dbReference>
<sequence length="238" mass="26683">MHDKHPDPHPDPSGPDAYAAAKSQLLDAYRFRHAVKDFDPARQVAADDFDFILEAGRLSPSSYGFEPWKFVVVQNPELRSKIAVHAGGARRQLASASHVILVLARLPHDMTADSAYISYMLDDVQRLPQEISDMKRKTYDAFLRTGFALQDNERAMFEWSCRQTYLALGNMMTAAAMIGIDSCPMEGFVKLETERVLAEEGLLDTAHFGLACMAAFGYRAGEPTEKTRRPLGEVVEWR</sequence>
<dbReference type="OrthoDB" id="9809288at2"/>
<dbReference type="InterPro" id="IPR050627">
    <property type="entry name" value="Nitroreductase/BluB"/>
</dbReference>
<evidence type="ECO:0000256" key="7">
    <source>
        <dbReference type="ARBA" id="ARBA00023027"/>
    </source>
</evidence>
<evidence type="ECO:0000256" key="4">
    <source>
        <dbReference type="ARBA" id="ARBA00022643"/>
    </source>
</evidence>
<dbReference type="PANTHER" id="PTHR23026">
    <property type="entry name" value="NADPH NITROREDUCTASE"/>
    <property type="match status" value="1"/>
</dbReference>
<dbReference type="Proteomes" id="UP000316968">
    <property type="component" value="Chromosome"/>
</dbReference>
<dbReference type="KEGG" id="saca:FFV09_09420"/>
<dbReference type="CDD" id="cd02149">
    <property type="entry name" value="NfsB-like"/>
    <property type="match status" value="1"/>
</dbReference>
<evidence type="ECO:0000256" key="5">
    <source>
        <dbReference type="ARBA" id="ARBA00022857"/>
    </source>
</evidence>
<dbReference type="AlphaFoldDB" id="A0A4Y6UTQ6"/>
<evidence type="ECO:0000256" key="1">
    <source>
        <dbReference type="ARBA" id="ARBA00001917"/>
    </source>
</evidence>
<dbReference type="PANTHER" id="PTHR23026:SF125">
    <property type="entry name" value="OXYGEN-INSENSITIVE NAD(P)H NITROREDUCTASE"/>
    <property type="match status" value="1"/>
</dbReference>
<gene>
    <name evidence="9" type="ORF">FFV09_09420</name>
</gene>
<dbReference type="Pfam" id="PF00881">
    <property type="entry name" value="Nitroreductase"/>
    <property type="match status" value="1"/>
</dbReference>
<keyword evidence="7" id="KW-0520">NAD</keyword>
<dbReference type="GO" id="GO:0046857">
    <property type="term" value="F:oxidoreductase activity, acting on other nitrogenous compounds as donors, with NAD or NADP as acceptor"/>
    <property type="evidence" value="ECO:0007669"/>
    <property type="project" value="TreeGrafter"/>
</dbReference>
<reference evidence="9 10" key="1">
    <citation type="submission" date="2019-06" db="EMBL/GenBank/DDBJ databases">
        <title>Saccharibacillus brassicae sp. nov., an endophytic bacterium isolated from Chinese cabbage seeds (Brassica pekinensis).</title>
        <authorList>
            <person name="Jiang L."/>
            <person name="Lee J."/>
            <person name="Kim S.W."/>
        </authorList>
    </citation>
    <scope>NUCLEOTIDE SEQUENCE [LARGE SCALE GENOMIC DNA]</scope>
    <source>
        <strain evidence="10">KCTC 43072 / ATSA2</strain>
    </source>
</reference>
<keyword evidence="6" id="KW-0560">Oxidoreductase</keyword>
<dbReference type="InterPro" id="IPR029479">
    <property type="entry name" value="Nitroreductase"/>
</dbReference>
<comment type="cofactor">
    <cofactor evidence="1">
        <name>FMN</name>
        <dbReference type="ChEBI" id="CHEBI:58210"/>
    </cofactor>
</comment>
<name>A0A4Y6UTQ6_SACBS</name>
<evidence type="ECO:0000256" key="6">
    <source>
        <dbReference type="ARBA" id="ARBA00023002"/>
    </source>
</evidence>
<evidence type="ECO:0000259" key="8">
    <source>
        <dbReference type="Pfam" id="PF00881"/>
    </source>
</evidence>
<dbReference type="GO" id="GO:0005829">
    <property type="term" value="C:cytosol"/>
    <property type="evidence" value="ECO:0007669"/>
    <property type="project" value="TreeGrafter"/>
</dbReference>
<keyword evidence="10" id="KW-1185">Reference proteome</keyword>
<protein>
    <submittedName>
        <fullName evidence="9">NAD(P)H-dependent oxidoreductase</fullName>
    </submittedName>
</protein>
<evidence type="ECO:0000256" key="3">
    <source>
        <dbReference type="ARBA" id="ARBA00022630"/>
    </source>
</evidence>
<feature type="domain" description="Nitroreductase" evidence="8">
    <location>
        <begin position="30"/>
        <end position="195"/>
    </location>
</feature>
<evidence type="ECO:0000313" key="9">
    <source>
        <dbReference type="EMBL" id="QDH21049.1"/>
    </source>
</evidence>
<proteinExistence type="inferred from homology"/>
<keyword evidence="3" id="KW-0285">Flavoprotein</keyword>
<accession>A0A4Y6UTQ6</accession>
<evidence type="ECO:0000256" key="2">
    <source>
        <dbReference type="ARBA" id="ARBA00007118"/>
    </source>
</evidence>
<dbReference type="Gene3D" id="3.40.109.10">
    <property type="entry name" value="NADH Oxidase"/>
    <property type="match status" value="1"/>
</dbReference>
<dbReference type="GO" id="GO:0046256">
    <property type="term" value="P:2,4,6-trinitrotoluene catabolic process"/>
    <property type="evidence" value="ECO:0007669"/>
    <property type="project" value="TreeGrafter"/>
</dbReference>
<keyword evidence="5" id="KW-0521">NADP</keyword>
<dbReference type="SUPFAM" id="SSF55469">
    <property type="entry name" value="FMN-dependent nitroreductase-like"/>
    <property type="match status" value="1"/>
</dbReference>
<dbReference type="InterPro" id="IPR033878">
    <property type="entry name" value="NfsB-like"/>
</dbReference>
<dbReference type="RefSeq" id="WP_141447596.1">
    <property type="nucleotide sequence ID" value="NZ_CP041217.1"/>
</dbReference>
<dbReference type="InterPro" id="IPR000415">
    <property type="entry name" value="Nitroreductase-like"/>
</dbReference>